<name>A0A6J4PT67_9ACTN</name>
<accession>A0A6J4PT67</accession>
<reference evidence="1" key="1">
    <citation type="submission" date="2020-02" db="EMBL/GenBank/DDBJ databases">
        <authorList>
            <person name="Meier V. D."/>
        </authorList>
    </citation>
    <scope>NUCLEOTIDE SEQUENCE</scope>
    <source>
        <strain evidence="1">AVDCRST_MAG06</strain>
    </source>
</reference>
<dbReference type="EMBL" id="CADCUP010000229">
    <property type="protein sequence ID" value="CAA9419148.1"/>
    <property type="molecule type" value="Genomic_DNA"/>
</dbReference>
<evidence type="ECO:0000313" key="1">
    <source>
        <dbReference type="EMBL" id="CAA9419148.1"/>
    </source>
</evidence>
<proteinExistence type="predicted"/>
<gene>
    <name evidence="1" type="ORF">AVDCRST_MAG06-3405</name>
</gene>
<protein>
    <submittedName>
        <fullName evidence="1">Uncharacterized protein</fullName>
    </submittedName>
</protein>
<sequence length="34" mass="3614">MTAVTTVCFAFGWGVEEVRESSSGVAVRVSPRTP</sequence>
<organism evidence="1">
    <name type="scientific">uncultured Nocardioides sp</name>
    <dbReference type="NCBI Taxonomy" id="198441"/>
    <lineage>
        <taxon>Bacteria</taxon>
        <taxon>Bacillati</taxon>
        <taxon>Actinomycetota</taxon>
        <taxon>Actinomycetes</taxon>
        <taxon>Propionibacteriales</taxon>
        <taxon>Nocardioidaceae</taxon>
        <taxon>Nocardioides</taxon>
        <taxon>environmental samples</taxon>
    </lineage>
</organism>
<dbReference type="AlphaFoldDB" id="A0A6J4PT67"/>